<protein>
    <submittedName>
        <fullName evidence="2">Uncharacterized protein</fullName>
    </submittedName>
</protein>
<organism evidence="2 3">
    <name type="scientific">Polarella glacialis</name>
    <name type="common">Dinoflagellate</name>
    <dbReference type="NCBI Taxonomy" id="89957"/>
    <lineage>
        <taxon>Eukaryota</taxon>
        <taxon>Sar</taxon>
        <taxon>Alveolata</taxon>
        <taxon>Dinophyceae</taxon>
        <taxon>Suessiales</taxon>
        <taxon>Suessiaceae</taxon>
        <taxon>Polarella</taxon>
    </lineage>
</organism>
<gene>
    <name evidence="2" type="ORF">PGLA2088_LOCUS28413</name>
</gene>
<evidence type="ECO:0000256" key="1">
    <source>
        <dbReference type="SAM" id="MobiDB-lite"/>
    </source>
</evidence>
<dbReference type="Proteomes" id="UP000626109">
    <property type="component" value="Unassembled WGS sequence"/>
</dbReference>
<name>A0A813K641_POLGL</name>
<comment type="caution">
    <text evidence="2">The sequence shown here is derived from an EMBL/GenBank/DDBJ whole genome shotgun (WGS) entry which is preliminary data.</text>
</comment>
<reference evidence="2" key="1">
    <citation type="submission" date="2021-02" db="EMBL/GenBank/DDBJ databases">
        <authorList>
            <person name="Dougan E. K."/>
            <person name="Rhodes N."/>
            <person name="Thang M."/>
            <person name="Chan C."/>
        </authorList>
    </citation>
    <scope>NUCLEOTIDE SEQUENCE</scope>
</reference>
<proteinExistence type="predicted"/>
<accession>A0A813K641</accession>
<dbReference type="AlphaFoldDB" id="A0A813K641"/>
<sequence length="218" mass="23023">MVRVQDLVDLRGRPNISVHKVRAHIVITNESNAEDRWLAYWNNAADRAAKAANAIRTQEFWSKWDSHGEARTKAWRETPAAQTLLLEVGEMATGGGKKRDKKEGPGIDSSARSCRHAAGAAPSETLFGNATAPAAAGAAPSETLVGNDTAPAAAGAAPSETLFGNATAPAAAGAAPSETLFGNAMGGRPWAGGMQRGRLLTVPAWTWSRLRMKQDVNR</sequence>
<feature type="region of interest" description="Disordered" evidence="1">
    <location>
        <begin position="89"/>
        <end position="122"/>
    </location>
</feature>
<evidence type="ECO:0000313" key="2">
    <source>
        <dbReference type="EMBL" id="CAE8693521.1"/>
    </source>
</evidence>
<evidence type="ECO:0000313" key="3">
    <source>
        <dbReference type="Proteomes" id="UP000626109"/>
    </source>
</evidence>
<dbReference type="EMBL" id="CAJNNW010027873">
    <property type="protein sequence ID" value="CAE8693521.1"/>
    <property type="molecule type" value="Genomic_DNA"/>
</dbReference>